<feature type="transmembrane region" description="Helical" evidence="6">
    <location>
        <begin position="172"/>
        <end position="190"/>
    </location>
</feature>
<reference evidence="8 9" key="1">
    <citation type="journal article" date="2014" name="Int. J. Syst. Evol. Microbiol.">
        <title>Complete genome sequence of Corynebacterium casei LMG S-19264T (=DSM 44701T), isolated from a smear-ripened cheese.</title>
        <authorList>
            <consortium name="US DOE Joint Genome Institute (JGI-PGF)"/>
            <person name="Walter F."/>
            <person name="Albersmeier A."/>
            <person name="Kalinowski J."/>
            <person name="Ruckert C."/>
        </authorList>
    </citation>
    <scope>NUCLEOTIDE SEQUENCE [LARGE SCALE GENOMIC DNA]</scope>
    <source>
        <strain evidence="8 9">CGMCC 1.15358</strain>
    </source>
</reference>
<evidence type="ECO:0000313" key="8">
    <source>
        <dbReference type="EMBL" id="GGD46697.1"/>
    </source>
</evidence>
<keyword evidence="5 6" id="KW-0472">Membrane</keyword>
<dbReference type="OrthoDB" id="9813426at2"/>
<gene>
    <name evidence="8" type="ORF">GCM10010989_21220</name>
</gene>
<proteinExistence type="predicted"/>
<protein>
    <submittedName>
        <fullName evidence="8">Alkaline phosphatase</fullName>
    </submittedName>
</protein>
<keyword evidence="3 6" id="KW-0812">Transmembrane</keyword>
<name>A0A916YIQ8_9SPHN</name>
<organism evidence="8 9">
    <name type="scientific">Croceicoccus pelagius</name>
    <dbReference type="NCBI Taxonomy" id="1703341"/>
    <lineage>
        <taxon>Bacteria</taxon>
        <taxon>Pseudomonadati</taxon>
        <taxon>Pseudomonadota</taxon>
        <taxon>Alphaproteobacteria</taxon>
        <taxon>Sphingomonadales</taxon>
        <taxon>Erythrobacteraceae</taxon>
        <taxon>Croceicoccus</taxon>
    </lineage>
</organism>
<keyword evidence="4 6" id="KW-1133">Transmembrane helix</keyword>
<sequence>MNDLIVQLIEGGGYLGIAILMALENVFPPIPSEVIMGVAGVGVHAGRLSFWPVLFWGTLGATVGNYMWFYIGHKLGYKRLQPFVEKHGRWLTLEWSDIERSSRFFQKHGQWVVFFLRFSPLMRTIISLPAGLACMGTWRFLIFTFLGSAIWNAALIGSATLLAGWITGFEDVLGYIVLGLIVLGAIWYAYRVITWQPKSPPGEPAE</sequence>
<dbReference type="PANTHER" id="PTHR42709:SF6">
    <property type="entry name" value="UNDECAPRENYL PHOSPHATE TRANSPORTER A"/>
    <property type="match status" value="1"/>
</dbReference>
<feature type="transmembrane region" description="Helical" evidence="6">
    <location>
        <begin position="50"/>
        <end position="71"/>
    </location>
</feature>
<accession>A0A916YIQ8</accession>
<comment type="caution">
    <text evidence="8">The sequence shown here is derived from an EMBL/GenBank/DDBJ whole genome shotgun (WGS) entry which is preliminary data.</text>
</comment>
<evidence type="ECO:0000313" key="9">
    <source>
        <dbReference type="Proteomes" id="UP000598997"/>
    </source>
</evidence>
<evidence type="ECO:0000256" key="4">
    <source>
        <dbReference type="ARBA" id="ARBA00022989"/>
    </source>
</evidence>
<feature type="domain" description="VTT" evidence="7">
    <location>
        <begin position="30"/>
        <end position="156"/>
    </location>
</feature>
<keyword evidence="2" id="KW-1003">Cell membrane</keyword>
<dbReference type="Proteomes" id="UP000598997">
    <property type="component" value="Unassembled WGS sequence"/>
</dbReference>
<keyword evidence="9" id="KW-1185">Reference proteome</keyword>
<dbReference type="InterPro" id="IPR051311">
    <property type="entry name" value="DedA_domain"/>
</dbReference>
<evidence type="ECO:0000256" key="5">
    <source>
        <dbReference type="ARBA" id="ARBA00023136"/>
    </source>
</evidence>
<evidence type="ECO:0000256" key="6">
    <source>
        <dbReference type="SAM" id="Phobius"/>
    </source>
</evidence>
<evidence type="ECO:0000259" key="7">
    <source>
        <dbReference type="Pfam" id="PF09335"/>
    </source>
</evidence>
<dbReference type="Pfam" id="PF09335">
    <property type="entry name" value="VTT_dom"/>
    <property type="match status" value="1"/>
</dbReference>
<comment type="subcellular location">
    <subcellularLocation>
        <location evidence="1">Cell membrane</location>
        <topology evidence="1">Multi-pass membrane protein</topology>
    </subcellularLocation>
</comment>
<feature type="transmembrane region" description="Helical" evidence="6">
    <location>
        <begin position="12"/>
        <end position="30"/>
    </location>
</feature>
<dbReference type="AlphaFoldDB" id="A0A916YIQ8"/>
<evidence type="ECO:0000256" key="1">
    <source>
        <dbReference type="ARBA" id="ARBA00004651"/>
    </source>
</evidence>
<evidence type="ECO:0000256" key="3">
    <source>
        <dbReference type="ARBA" id="ARBA00022692"/>
    </source>
</evidence>
<dbReference type="GO" id="GO:0005886">
    <property type="term" value="C:plasma membrane"/>
    <property type="evidence" value="ECO:0007669"/>
    <property type="project" value="UniProtKB-SubCell"/>
</dbReference>
<dbReference type="InterPro" id="IPR032816">
    <property type="entry name" value="VTT_dom"/>
</dbReference>
<evidence type="ECO:0000256" key="2">
    <source>
        <dbReference type="ARBA" id="ARBA00022475"/>
    </source>
</evidence>
<dbReference type="RefSeq" id="WP_066761882.1">
    <property type="nucleotide sequence ID" value="NZ_BMIO01000006.1"/>
</dbReference>
<dbReference type="PANTHER" id="PTHR42709">
    <property type="entry name" value="ALKALINE PHOSPHATASE LIKE PROTEIN"/>
    <property type="match status" value="1"/>
</dbReference>
<dbReference type="EMBL" id="BMIO01000006">
    <property type="protein sequence ID" value="GGD46697.1"/>
    <property type="molecule type" value="Genomic_DNA"/>
</dbReference>
<feature type="transmembrane region" description="Helical" evidence="6">
    <location>
        <begin position="140"/>
        <end position="166"/>
    </location>
</feature>